<dbReference type="EMBL" id="CP073754">
    <property type="protein sequence ID" value="QWF70367.1"/>
    <property type="molecule type" value="Genomic_DNA"/>
</dbReference>
<accession>A0A975R8T7</accession>
<evidence type="ECO:0000256" key="1">
    <source>
        <dbReference type="ARBA" id="ARBA00004651"/>
    </source>
</evidence>
<dbReference type="PANTHER" id="PTHR30572:SF4">
    <property type="entry name" value="ABC TRANSPORTER PERMEASE YTRF"/>
    <property type="match status" value="1"/>
</dbReference>
<comment type="similarity">
    <text evidence="6">Belongs to the ABC-4 integral membrane protein family.</text>
</comment>
<evidence type="ECO:0000256" key="2">
    <source>
        <dbReference type="ARBA" id="ARBA00022475"/>
    </source>
</evidence>
<reference evidence="10" key="1">
    <citation type="submission" date="2021-04" db="EMBL/GenBank/DDBJ databases">
        <title>Draft genome sequence data of methanotrophic Methylovulum sp. strain S1L and Methylomonas sp. strain S2AM isolated from boreal lake water columns.</title>
        <authorList>
            <person name="Rissanen A.J."/>
            <person name="Mangayil R."/>
            <person name="Svenning M.M."/>
            <person name="Khanongnuch R."/>
        </authorList>
    </citation>
    <scope>NUCLEOTIDE SEQUENCE</scope>
    <source>
        <strain evidence="10">S2AM</strain>
    </source>
</reference>
<feature type="transmembrane region" description="Helical" evidence="7">
    <location>
        <begin position="673"/>
        <end position="698"/>
    </location>
</feature>
<keyword evidence="2" id="KW-1003">Cell membrane</keyword>
<evidence type="ECO:0000256" key="3">
    <source>
        <dbReference type="ARBA" id="ARBA00022692"/>
    </source>
</evidence>
<protein>
    <submittedName>
        <fullName evidence="10">FtsX-like permease family protein</fullName>
    </submittedName>
</protein>
<dbReference type="PROSITE" id="PS51257">
    <property type="entry name" value="PROKAR_LIPOPROTEIN"/>
    <property type="match status" value="1"/>
</dbReference>
<keyword evidence="3 7" id="KW-0812">Transmembrane</keyword>
<dbReference type="GO" id="GO:0022857">
    <property type="term" value="F:transmembrane transporter activity"/>
    <property type="evidence" value="ECO:0007669"/>
    <property type="project" value="TreeGrafter"/>
</dbReference>
<feature type="domain" description="ABC3 transporter permease C-terminal" evidence="8">
    <location>
        <begin position="262"/>
        <end position="380"/>
    </location>
</feature>
<dbReference type="InterPro" id="IPR003838">
    <property type="entry name" value="ABC3_permease_C"/>
</dbReference>
<name>A0A975R8T7_9GAMM</name>
<dbReference type="InterPro" id="IPR025857">
    <property type="entry name" value="MacB_PCD"/>
</dbReference>
<feature type="transmembrane region" description="Helical" evidence="7">
    <location>
        <begin position="767"/>
        <end position="789"/>
    </location>
</feature>
<feature type="transmembrane region" description="Helical" evidence="7">
    <location>
        <begin position="20"/>
        <end position="40"/>
    </location>
</feature>
<dbReference type="Pfam" id="PF12704">
    <property type="entry name" value="MacB_PCD"/>
    <property type="match status" value="1"/>
</dbReference>
<organism evidence="10 11">
    <name type="scientific">Methylomonas paludis</name>
    <dbReference type="NCBI Taxonomy" id="1173101"/>
    <lineage>
        <taxon>Bacteria</taxon>
        <taxon>Pseudomonadati</taxon>
        <taxon>Pseudomonadota</taxon>
        <taxon>Gammaproteobacteria</taxon>
        <taxon>Methylococcales</taxon>
        <taxon>Methylococcaceae</taxon>
        <taxon>Methylomonas</taxon>
    </lineage>
</organism>
<gene>
    <name evidence="10" type="ORF">KEF85_13635</name>
</gene>
<evidence type="ECO:0000256" key="7">
    <source>
        <dbReference type="SAM" id="Phobius"/>
    </source>
</evidence>
<evidence type="ECO:0000259" key="9">
    <source>
        <dbReference type="Pfam" id="PF12704"/>
    </source>
</evidence>
<sequence>MNTLWHKVWAELWAYKVRTLMAILSISAGVSCVGVLFGMIDLELAKMDAAHLKSQPSHISLILRSDADHDLLKQIAALDGVAGIDPMTPLTVRYSSAGSNHWQMATLIIRPDYTEQQFDKTLLQNGKWPTDRQIGIENLSASFSGLGVGDTIDFETDNTVLTTTISGVLRHPFVKPPNFGGQMHFFGDTQLARVFGIPAGSFRQLLVQITPPYSTDKARKIAQTIRSLFLARHIAVNVTLLQDPQKHWGRPFFAGVNLVLQIMALAALLLCSVQIFNTVSANIDQQTYQIGIMKALGGSTFTISKIYGAEILFTAMAALIVAVPLGLTGAYLSSCQLLSLFNIACDGFDYAPRAIYFMLGGGLLIPLLAAAGPILRGAAMSVREAISSYGLGADFGRNRFDLWMEKGTTSHLPTIYAAALGNLIRRKTELLLTQAVLLVAGVTFLVLMSLIASLNLTLDQEMARSHYAVRLGFSRDQTRHSVMETLDAIDNHAELETWQRLPVEIADYQGKPLCQKGSLGLQMLALPAAGVMYQPLIESGRWLRSDDAGQRVLVLSAESAELNSIQTGDSLNIQLSTVKEVWQVIGTYRWLAGNNFSVEPVYAPLETLQIQNGNRDSVSFALIGPALNKLSDETAYLQKLKTEFRAKAIDLDVYATNAKLEQRQFAGNQFRPVLGTLFGLAAMIATVGGIGLSGTLTTSVMQRTREIGVLRSIGAPSQAIFRLFLLEGLFHGVTAWLLSIPLAYFSAAPIAAALGKTMLGIKLDYCFAWPAVGLWLLILMVLVSAAAYWPARKAAKLTVAGCFDHH</sequence>
<feature type="transmembrane region" description="Helical" evidence="7">
    <location>
        <begin position="719"/>
        <end position="747"/>
    </location>
</feature>
<dbReference type="GO" id="GO:0005886">
    <property type="term" value="C:plasma membrane"/>
    <property type="evidence" value="ECO:0007669"/>
    <property type="project" value="UniProtKB-SubCell"/>
</dbReference>
<keyword evidence="11" id="KW-1185">Reference proteome</keyword>
<feature type="transmembrane region" description="Helical" evidence="7">
    <location>
        <begin position="252"/>
        <end position="276"/>
    </location>
</feature>
<feature type="transmembrane region" description="Helical" evidence="7">
    <location>
        <begin position="435"/>
        <end position="456"/>
    </location>
</feature>
<dbReference type="KEGG" id="mpad:KEF85_13635"/>
<comment type="subcellular location">
    <subcellularLocation>
        <location evidence="1">Cell membrane</location>
        <topology evidence="1">Multi-pass membrane protein</topology>
    </subcellularLocation>
</comment>
<feature type="domain" description="MacB-like periplasmic core" evidence="9">
    <location>
        <begin position="19"/>
        <end position="221"/>
    </location>
</feature>
<feature type="transmembrane region" description="Helical" evidence="7">
    <location>
        <begin position="311"/>
        <end position="334"/>
    </location>
</feature>
<keyword evidence="5 7" id="KW-0472">Membrane</keyword>
<evidence type="ECO:0000256" key="4">
    <source>
        <dbReference type="ARBA" id="ARBA00022989"/>
    </source>
</evidence>
<dbReference type="PANTHER" id="PTHR30572">
    <property type="entry name" value="MEMBRANE COMPONENT OF TRANSPORTER-RELATED"/>
    <property type="match status" value="1"/>
</dbReference>
<evidence type="ECO:0000313" key="11">
    <source>
        <dbReference type="Proteomes" id="UP000676649"/>
    </source>
</evidence>
<proteinExistence type="inferred from homology"/>
<dbReference type="AlphaFoldDB" id="A0A975R8T7"/>
<evidence type="ECO:0000256" key="5">
    <source>
        <dbReference type="ARBA" id="ARBA00023136"/>
    </source>
</evidence>
<dbReference type="InterPro" id="IPR050250">
    <property type="entry name" value="Macrolide_Exporter_MacB"/>
</dbReference>
<dbReference type="Pfam" id="PF02687">
    <property type="entry name" value="FtsX"/>
    <property type="match status" value="2"/>
</dbReference>
<evidence type="ECO:0000259" key="8">
    <source>
        <dbReference type="Pfam" id="PF02687"/>
    </source>
</evidence>
<evidence type="ECO:0000256" key="6">
    <source>
        <dbReference type="ARBA" id="ARBA00038076"/>
    </source>
</evidence>
<dbReference type="RefSeq" id="WP_215581456.1">
    <property type="nucleotide sequence ID" value="NZ_CP073754.1"/>
</dbReference>
<keyword evidence="4 7" id="KW-1133">Transmembrane helix</keyword>
<feature type="transmembrane region" description="Helical" evidence="7">
    <location>
        <begin position="354"/>
        <end position="375"/>
    </location>
</feature>
<feature type="domain" description="ABC3 transporter permease C-terminal" evidence="8">
    <location>
        <begin position="680"/>
        <end position="798"/>
    </location>
</feature>
<evidence type="ECO:0000313" key="10">
    <source>
        <dbReference type="EMBL" id="QWF70367.1"/>
    </source>
</evidence>
<dbReference type="Proteomes" id="UP000676649">
    <property type="component" value="Chromosome"/>
</dbReference>